<dbReference type="SUPFAM" id="SSF56219">
    <property type="entry name" value="DNase I-like"/>
    <property type="match status" value="1"/>
</dbReference>
<comment type="caution">
    <text evidence="3">The sequence shown here is derived from an EMBL/GenBank/DDBJ whole genome shotgun (WGS) entry which is preliminary data.</text>
</comment>
<dbReference type="PANTHER" id="PTHR35218:SF9">
    <property type="entry name" value="ENDONUCLEASE_EXONUCLEASE_PHOSPHATASE DOMAIN-CONTAINING PROTEIN"/>
    <property type="match status" value="1"/>
</dbReference>
<evidence type="ECO:0000259" key="1">
    <source>
        <dbReference type="Pfam" id="PF00078"/>
    </source>
</evidence>
<dbReference type="Gene3D" id="3.60.10.10">
    <property type="entry name" value="Endonuclease/exonuclease/phosphatase"/>
    <property type="match status" value="1"/>
</dbReference>
<organism evidence="3 4">
    <name type="scientific">Arachis hypogaea</name>
    <name type="common">Peanut</name>
    <dbReference type="NCBI Taxonomy" id="3818"/>
    <lineage>
        <taxon>Eukaryota</taxon>
        <taxon>Viridiplantae</taxon>
        <taxon>Streptophyta</taxon>
        <taxon>Embryophyta</taxon>
        <taxon>Tracheophyta</taxon>
        <taxon>Spermatophyta</taxon>
        <taxon>Magnoliopsida</taxon>
        <taxon>eudicotyledons</taxon>
        <taxon>Gunneridae</taxon>
        <taxon>Pentapetalae</taxon>
        <taxon>rosids</taxon>
        <taxon>fabids</taxon>
        <taxon>Fabales</taxon>
        <taxon>Fabaceae</taxon>
        <taxon>Papilionoideae</taxon>
        <taxon>50 kb inversion clade</taxon>
        <taxon>dalbergioids sensu lato</taxon>
        <taxon>Dalbergieae</taxon>
        <taxon>Pterocarpus clade</taxon>
        <taxon>Arachis</taxon>
    </lineage>
</organism>
<dbReference type="InterPro" id="IPR000477">
    <property type="entry name" value="RT_dom"/>
</dbReference>
<dbReference type="STRING" id="3818.A0A445AMP1"/>
<evidence type="ECO:0000313" key="3">
    <source>
        <dbReference type="EMBL" id="RYR27722.1"/>
    </source>
</evidence>
<keyword evidence="4" id="KW-1185">Reference proteome</keyword>
<accession>A0A445AMP1</accession>
<dbReference type="GO" id="GO:0003824">
    <property type="term" value="F:catalytic activity"/>
    <property type="evidence" value="ECO:0007669"/>
    <property type="project" value="InterPro"/>
</dbReference>
<dbReference type="EMBL" id="SDMP01000011">
    <property type="protein sequence ID" value="RYR27722.1"/>
    <property type="molecule type" value="Genomic_DNA"/>
</dbReference>
<dbReference type="Pfam" id="PF03372">
    <property type="entry name" value="Exo_endo_phos"/>
    <property type="match status" value="1"/>
</dbReference>
<dbReference type="AlphaFoldDB" id="A0A445AMP1"/>
<dbReference type="InterPro" id="IPR005135">
    <property type="entry name" value="Endo/exonuclease/phosphatase"/>
</dbReference>
<reference evidence="3 4" key="1">
    <citation type="submission" date="2019-01" db="EMBL/GenBank/DDBJ databases">
        <title>Sequencing of cultivated peanut Arachis hypogaea provides insights into genome evolution and oil improvement.</title>
        <authorList>
            <person name="Chen X."/>
        </authorList>
    </citation>
    <scope>NUCLEOTIDE SEQUENCE [LARGE SCALE GENOMIC DNA]</scope>
    <source>
        <strain evidence="4">cv. Fuhuasheng</strain>
        <tissue evidence="3">Leaves</tissue>
    </source>
</reference>
<proteinExistence type="predicted"/>
<dbReference type="Pfam" id="PF00078">
    <property type="entry name" value="RVT_1"/>
    <property type="match status" value="1"/>
</dbReference>
<protein>
    <submittedName>
        <fullName evidence="3">Uncharacterized protein</fullName>
    </submittedName>
</protein>
<feature type="domain" description="Reverse transcriptase" evidence="1">
    <location>
        <begin position="497"/>
        <end position="607"/>
    </location>
</feature>
<evidence type="ECO:0000259" key="2">
    <source>
        <dbReference type="Pfam" id="PF03372"/>
    </source>
</evidence>
<name>A0A445AMP1_ARAHY</name>
<dbReference type="Proteomes" id="UP000289738">
    <property type="component" value="Chromosome B01"/>
</dbReference>
<feature type="domain" description="Endonuclease/exonuclease/phosphatase" evidence="2">
    <location>
        <begin position="5"/>
        <end position="226"/>
    </location>
</feature>
<dbReference type="PANTHER" id="PTHR35218">
    <property type="entry name" value="RNASE H DOMAIN-CONTAINING PROTEIN"/>
    <property type="match status" value="1"/>
</dbReference>
<dbReference type="CDD" id="cd01650">
    <property type="entry name" value="RT_nLTR_like"/>
    <property type="match status" value="1"/>
</dbReference>
<sequence length="621" mass="72269">MIIFSWNCRGAASQSFTRTLKEYLIMHKPDLVILQETRCSGDTARRTIDRSGFAFSHVQDANGFSGGIWILWNDPNISVKVVRSCVQFIHMEVTHENNHSWMLTAIYASPQERNRRSLWSELRTIATGMSKAWLLVGGFNEIMCASEKKGGGRTDLHACAKFKKWIDDCCLIDLGYIGSKFTWKGPVWEGMERVFKRLDRALCNADWRTKFAEAKVDVLTRMRSDHHPLLVILNPQLASRYERPFRYEAMWITHPEYKETVRQNWNYEKSLDNTLIALSTNLSRWNKEAFGHVGRMKRRLINRIGGIQRAQANGKNPFLERLELQLHKELADILDREEILWLQKSREMWIIDGDRNTRYYHTRTIIRRRKNKILKLRNNEGTWVEDQEELANLAINFFTRLYQEQGDTIQLQSSKSYSKIQEDVKRNMDVMPTGEEIKDAFFRIGSLKAPGLDGFPAIFYKENWDVIGESIINHVKSCWEEPSNIKNHNKTLITLIPKVTRPEFITQFRPIALCNVSYKGLSKILVNRLKPALIDRIAPHQSSFVPGRKIQDNILIAKELSHVMRRMKGRKGYMAIKVDFEKAYDRLNWSFLNSCLVEFGVPEKLVSIIMISVTSVTYNVL</sequence>
<evidence type="ECO:0000313" key="4">
    <source>
        <dbReference type="Proteomes" id="UP000289738"/>
    </source>
</evidence>
<dbReference type="InterPro" id="IPR036691">
    <property type="entry name" value="Endo/exonu/phosph_ase_sf"/>
</dbReference>
<gene>
    <name evidence="3" type="ORF">Ahy_B01g051758</name>
</gene>